<dbReference type="PROSITE" id="PS50011">
    <property type="entry name" value="PROTEIN_KINASE_DOM"/>
    <property type="match status" value="1"/>
</dbReference>
<dbReference type="GO" id="GO:0006950">
    <property type="term" value="P:response to stress"/>
    <property type="evidence" value="ECO:0007669"/>
    <property type="project" value="UniProtKB-ARBA"/>
</dbReference>
<dbReference type="InterPro" id="IPR038408">
    <property type="entry name" value="GNK2_sf"/>
</dbReference>
<name>A0A8T0PQ17_PANVG</name>
<dbReference type="InterPro" id="IPR000719">
    <property type="entry name" value="Prot_kinase_dom"/>
</dbReference>
<evidence type="ECO:0000256" key="1">
    <source>
        <dbReference type="ARBA" id="ARBA00004167"/>
    </source>
</evidence>
<evidence type="ECO:0000256" key="12">
    <source>
        <dbReference type="ARBA" id="ARBA00023180"/>
    </source>
</evidence>
<dbReference type="Proteomes" id="UP000823388">
    <property type="component" value="Chromosome 8K"/>
</dbReference>
<dbReference type="FunFam" id="3.30.200.20:FF:001120">
    <property type="entry name" value="Putative DUF26-domain receptor-like protein kinase family protein"/>
    <property type="match status" value="1"/>
</dbReference>
<keyword evidence="12" id="KW-0325">Glycoprotein</keyword>
<keyword evidence="2" id="KW-0723">Serine/threonine-protein kinase</keyword>
<evidence type="ECO:0000259" key="15">
    <source>
        <dbReference type="PROSITE" id="PS51473"/>
    </source>
</evidence>
<evidence type="ECO:0000256" key="5">
    <source>
        <dbReference type="ARBA" id="ARBA00022729"/>
    </source>
</evidence>
<dbReference type="SMART" id="SM00220">
    <property type="entry name" value="S_TKc"/>
    <property type="match status" value="1"/>
</dbReference>
<evidence type="ECO:0000256" key="10">
    <source>
        <dbReference type="ARBA" id="ARBA00022989"/>
    </source>
</evidence>
<keyword evidence="6" id="KW-0677">Repeat</keyword>
<dbReference type="InterPro" id="IPR021820">
    <property type="entry name" value="S-locus_recpt_kinase_C"/>
</dbReference>
<sequence length="609" mass="67956">MIAPVLLVLGFMLSPTAAIGGDLLIYQFCGISSNNNTANSTYHGNLELLSHMLVKNASANPSPFAKGSISAVSDTIYGLFLCRGDVGAFDCSQCATIGFQDAQRLCGFSKEATIFYDQCLIRFSNKDFLDHASPLGRDHLVVGPRTSDALPSLDPNRPNSVTFINDIIKRFATGRMEVNGNFAPLYSLMQCLPDLTPTECWECLKNISEMAMSQQGSQVLAVPCQPMWRMVPSADAAVPPDVMPTNQKHKILVTASIVRPLVSVFCFLYFIYSRKHKKDSQNRIKMKVKEDEALDWGLEGRSSEFMVYDFSQVLEATCGFGPVYKGQLPDGLEIAVKRLASHSGQGFTEFKNEIQLIANLQHTNLVRLLGFCYQGQEKLLIYEYLPNKSLDFFIFDETRRALVNWNKRLAIIDGIAQGLLYLHKHSRLRVIHRDLKASNILLDHEMNPKISDFGLAKIFSKNDTEQNTKRIVGTYGYMAPEYASEGLFSVKSDVFSFGVLILEIVSGQRTSRFHRYGDFINLLGHVSMAEYHTPGMMRCINIALLCVQENAANRPTMADVVAMLTIESMTLPEPKHPAYFHVRVTEEESSTLVEPCSLNDVTISGIDGR</sequence>
<dbReference type="Gene3D" id="3.30.200.20">
    <property type="entry name" value="Phosphorylase Kinase, domain 1"/>
    <property type="match status" value="1"/>
</dbReference>
<evidence type="ECO:0000256" key="6">
    <source>
        <dbReference type="ARBA" id="ARBA00022737"/>
    </source>
</evidence>
<organism evidence="16 17">
    <name type="scientific">Panicum virgatum</name>
    <name type="common">Blackwell switchgrass</name>
    <dbReference type="NCBI Taxonomy" id="38727"/>
    <lineage>
        <taxon>Eukaryota</taxon>
        <taxon>Viridiplantae</taxon>
        <taxon>Streptophyta</taxon>
        <taxon>Embryophyta</taxon>
        <taxon>Tracheophyta</taxon>
        <taxon>Spermatophyta</taxon>
        <taxon>Magnoliopsida</taxon>
        <taxon>Liliopsida</taxon>
        <taxon>Poales</taxon>
        <taxon>Poaceae</taxon>
        <taxon>PACMAD clade</taxon>
        <taxon>Panicoideae</taxon>
        <taxon>Panicodae</taxon>
        <taxon>Paniceae</taxon>
        <taxon>Panicinae</taxon>
        <taxon>Panicum</taxon>
        <taxon>Panicum sect. Hiantes</taxon>
    </lineage>
</organism>
<keyword evidence="5 13" id="KW-0732">Signal</keyword>
<evidence type="ECO:0000259" key="14">
    <source>
        <dbReference type="PROSITE" id="PS50011"/>
    </source>
</evidence>
<evidence type="ECO:0000256" key="13">
    <source>
        <dbReference type="SAM" id="SignalP"/>
    </source>
</evidence>
<evidence type="ECO:0000256" key="7">
    <source>
        <dbReference type="ARBA" id="ARBA00022741"/>
    </source>
</evidence>
<evidence type="ECO:0000256" key="2">
    <source>
        <dbReference type="ARBA" id="ARBA00022527"/>
    </source>
</evidence>
<evidence type="ECO:0000256" key="11">
    <source>
        <dbReference type="ARBA" id="ARBA00023136"/>
    </source>
</evidence>
<reference evidence="16" key="1">
    <citation type="submission" date="2020-05" db="EMBL/GenBank/DDBJ databases">
        <title>WGS assembly of Panicum virgatum.</title>
        <authorList>
            <person name="Lovell J.T."/>
            <person name="Jenkins J."/>
            <person name="Shu S."/>
            <person name="Juenger T.E."/>
            <person name="Schmutz J."/>
        </authorList>
    </citation>
    <scope>NUCLEOTIDE SEQUENCE</scope>
    <source>
        <strain evidence="16">AP13</strain>
    </source>
</reference>
<dbReference type="InterPro" id="IPR011009">
    <property type="entry name" value="Kinase-like_dom_sf"/>
</dbReference>
<dbReference type="Pfam" id="PF01657">
    <property type="entry name" value="Stress-antifung"/>
    <property type="match status" value="1"/>
</dbReference>
<dbReference type="PANTHER" id="PTHR27002:SF935">
    <property type="entry name" value="OS11G0681400 PROTEIN"/>
    <property type="match status" value="1"/>
</dbReference>
<dbReference type="AlphaFoldDB" id="A0A8T0PQ17"/>
<evidence type="ECO:0000256" key="9">
    <source>
        <dbReference type="ARBA" id="ARBA00022840"/>
    </source>
</evidence>
<keyword evidence="10" id="KW-1133">Transmembrane helix</keyword>
<keyword evidence="11" id="KW-0472">Membrane</keyword>
<accession>A0A8T0PQ17</accession>
<keyword evidence="4" id="KW-0812">Transmembrane</keyword>
<keyword evidence="8" id="KW-0418">Kinase</keyword>
<dbReference type="InterPro" id="IPR002902">
    <property type="entry name" value="GNK2"/>
</dbReference>
<keyword evidence="3" id="KW-0808">Transferase</keyword>
<feature type="chain" id="PRO_5035831927" description="Cysteine-rich receptor-like protein kinase 10" evidence="13">
    <location>
        <begin position="19"/>
        <end position="609"/>
    </location>
</feature>
<keyword evidence="17" id="KW-1185">Reference proteome</keyword>
<dbReference type="Gene3D" id="1.10.510.10">
    <property type="entry name" value="Transferase(Phosphotransferase) domain 1"/>
    <property type="match status" value="1"/>
</dbReference>
<comment type="caution">
    <text evidence="16">The sequence shown here is derived from an EMBL/GenBank/DDBJ whole genome shotgun (WGS) entry which is preliminary data.</text>
</comment>
<feature type="signal peptide" evidence="13">
    <location>
        <begin position="1"/>
        <end position="18"/>
    </location>
</feature>
<dbReference type="Gene3D" id="3.30.430.20">
    <property type="entry name" value="Gnk2 domain, C-X8-C-X2-C motif"/>
    <property type="match status" value="2"/>
</dbReference>
<dbReference type="PROSITE" id="PS51473">
    <property type="entry name" value="GNK2"/>
    <property type="match status" value="1"/>
</dbReference>
<dbReference type="EMBL" id="CM029051">
    <property type="protein sequence ID" value="KAG2563165.1"/>
    <property type="molecule type" value="Genomic_DNA"/>
</dbReference>
<dbReference type="SUPFAM" id="SSF56112">
    <property type="entry name" value="Protein kinase-like (PK-like)"/>
    <property type="match status" value="1"/>
</dbReference>
<feature type="domain" description="Protein kinase" evidence="14">
    <location>
        <begin position="309"/>
        <end position="579"/>
    </location>
</feature>
<dbReference type="PANTHER" id="PTHR27002">
    <property type="entry name" value="RECEPTOR-LIKE SERINE/THREONINE-PROTEIN KINASE SD1-8"/>
    <property type="match status" value="1"/>
</dbReference>
<dbReference type="PROSITE" id="PS00108">
    <property type="entry name" value="PROTEIN_KINASE_ST"/>
    <property type="match status" value="1"/>
</dbReference>
<evidence type="ECO:0000256" key="4">
    <source>
        <dbReference type="ARBA" id="ARBA00022692"/>
    </source>
</evidence>
<evidence type="ECO:0000256" key="3">
    <source>
        <dbReference type="ARBA" id="ARBA00022679"/>
    </source>
</evidence>
<dbReference type="InterPro" id="IPR001245">
    <property type="entry name" value="Ser-Thr/Tyr_kinase_cat_dom"/>
</dbReference>
<evidence type="ECO:0000256" key="8">
    <source>
        <dbReference type="ARBA" id="ARBA00022777"/>
    </source>
</evidence>
<gene>
    <name evidence="16" type="ORF">PVAP13_8KG291000</name>
</gene>
<keyword evidence="7" id="KW-0547">Nucleotide-binding</keyword>
<dbReference type="InterPro" id="IPR008271">
    <property type="entry name" value="Ser/Thr_kinase_AS"/>
</dbReference>
<proteinExistence type="predicted"/>
<comment type="subcellular location">
    <subcellularLocation>
        <location evidence="1">Membrane</location>
        <topology evidence="1">Single-pass membrane protein</topology>
    </subcellularLocation>
</comment>
<dbReference type="GO" id="GO:0005886">
    <property type="term" value="C:plasma membrane"/>
    <property type="evidence" value="ECO:0007669"/>
    <property type="project" value="TreeGrafter"/>
</dbReference>
<protein>
    <recommendedName>
        <fullName evidence="18">Cysteine-rich receptor-like protein kinase 10</fullName>
    </recommendedName>
</protein>
<feature type="domain" description="Gnk2-homologous" evidence="15">
    <location>
        <begin position="24"/>
        <end position="128"/>
    </location>
</feature>
<dbReference type="CDD" id="cd14066">
    <property type="entry name" value="STKc_IRAK"/>
    <property type="match status" value="1"/>
</dbReference>
<dbReference type="GO" id="GO:0005524">
    <property type="term" value="F:ATP binding"/>
    <property type="evidence" value="ECO:0007669"/>
    <property type="project" value="UniProtKB-KW"/>
</dbReference>
<dbReference type="GO" id="GO:0004674">
    <property type="term" value="F:protein serine/threonine kinase activity"/>
    <property type="evidence" value="ECO:0007669"/>
    <property type="project" value="UniProtKB-KW"/>
</dbReference>
<keyword evidence="9" id="KW-0067">ATP-binding</keyword>
<dbReference type="FunFam" id="1.10.510.10:FF:000129">
    <property type="entry name" value="cysteine-rich receptor-like protein kinase 10"/>
    <property type="match status" value="1"/>
</dbReference>
<dbReference type="Pfam" id="PF07714">
    <property type="entry name" value="PK_Tyr_Ser-Thr"/>
    <property type="match status" value="1"/>
</dbReference>
<dbReference type="CDD" id="cd23509">
    <property type="entry name" value="Gnk2-like"/>
    <property type="match status" value="2"/>
</dbReference>
<evidence type="ECO:0000313" key="17">
    <source>
        <dbReference type="Proteomes" id="UP000823388"/>
    </source>
</evidence>
<evidence type="ECO:0000313" key="16">
    <source>
        <dbReference type="EMBL" id="KAG2563165.1"/>
    </source>
</evidence>
<evidence type="ECO:0008006" key="18">
    <source>
        <dbReference type="Google" id="ProtNLM"/>
    </source>
</evidence>
<dbReference type="Pfam" id="PF11883">
    <property type="entry name" value="DUF3403"/>
    <property type="match status" value="1"/>
</dbReference>